<dbReference type="SUPFAM" id="SSF52374">
    <property type="entry name" value="Nucleotidylyl transferase"/>
    <property type="match status" value="1"/>
</dbReference>
<keyword evidence="2" id="KW-0547">Nucleotide-binding</keyword>
<dbReference type="InterPro" id="IPR032678">
    <property type="entry name" value="tRNA-synt_1_cat_dom"/>
</dbReference>
<keyword evidence="1" id="KW-0436">Ligase</keyword>
<accession>A0A6J5YVQ4</accession>
<dbReference type="GO" id="GO:0006423">
    <property type="term" value="P:cysteinyl-tRNA aminoacylation"/>
    <property type="evidence" value="ECO:0007669"/>
    <property type="project" value="TreeGrafter"/>
</dbReference>
<dbReference type="PRINTS" id="PR00983">
    <property type="entry name" value="TRNASYNTHCYS"/>
</dbReference>
<dbReference type="Gene3D" id="3.40.50.620">
    <property type="entry name" value="HUPs"/>
    <property type="match status" value="1"/>
</dbReference>
<evidence type="ECO:0000313" key="5">
    <source>
        <dbReference type="EMBL" id="CAB4332010.1"/>
    </source>
</evidence>
<name>A0A6J5YVQ4_9ZZZZ</name>
<evidence type="ECO:0000259" key="4">
    <source>
        <dbReference type="Pfam" id="PF01406"/>
    </source>
</evidence>
<dbReference type="Pfam" id="PF01406">
    <property type="entry name" value="tRNA-synt_1e"/>
    <property type="match status" value="1"/>
</dbReference>
<organism evidence="5">
    <name type="scientific">freshwater metagenome</name>
    <dbReference type="NCBI Taxonomy" id="449393"/>
    <lineage>
        <taxon>unclassified sequences</taxon>
        <taxon>metagenomes</taxon>
        <taxon>ecological metagenomes</taxon>
    </lineage>
</organism>
<evidence type="ECO:0000256" key="1">
    <source>
        <dbReference type="ARBA" id="ARBA00022598"/>
    </source>
</evidence>
<feature type="domain" description="tRNA synthetases class I catalytic" evidence="4">
    <location>
        <begin position="34"/>
        <end position="332"/>
    </location>
</feature>
<dbReference type="GO" id="GO:0005829">
    <property type="term" value="C:cytosol"/>
    <property type="evidence" value="ECO:0007669"/>
    <property type="project" value="TreeGrafter"/>
</dbReference>
<proteinExistence type="predicted"/>
<evidence type="ECO:0000256" key="2">
    <source>
        <dbReference type="ARBA" id="ARBA00022741"/>
    </source>
</evidence>
<dbReference type="PANTHER" id="PTHR10890">
    <property type="entry name" value="CYSTEINYL-TRNA SYNTHETASE"/>
    <property type="match status" value="1"/>
</dbReference>
<dbReference type="InterPro" id="IPR014729">
    <property type="entry name" value="Rossmann-like_a/b/a_fold"/>
</dbReference>
<dbReference type="PANTHER" id="PTHR10890:SF3">
    <property type="entry name" value="CYSTEINE--TRNA LIGASE, CYTOPLASMIC"/>
    <property type="match status" value="1"/>
</dbReference>
<keyword evidence="3" id="KW-0067">ATP-binding</keyword>
<dbReference type="AlphaFoldDB" id="A0A6J5YVQ4"/>
<protein>
    <submittedName>
        <fullName evidence="5">Unannotated protein</fullName>
    </submittedName>
</protein>
<gene>
    <name evidence="5" type="ORF">UFOPK4171_00062</name>
</gene>
<reference evidence="5" key="1">
    <citation type="submission" date="2020-05" db="EMBL/GenBank/DDBJ databases">
        <authorList>
            <person name="Chiriac C."/>
            <person name="Salcher M."/>
            <person name="Ghai R."/>
            <person name="Kavagutti S V."/>
        </authorList>
    </citation>
    <scope>NUCLEOTIDE SEQUENCE</scope>
</reference>
<dbReference type="GO" id="GO:0004817">
    <property type="term" value="F:cysteine-tRNA ligase activity"/>
    <property type="evidence" value="ECO:0007669"/>
    <property type="project" value="TreeGrafter"/>
</dbReference>
<evidence type="ECO:0000256" key="3">
    <source>
        <dbReference type="ARBA" id="ARBA00022840"/>
    </source>
</evidence>
<dbReference type="Gene3D" id="1.20.120.640">
    <property type="entry name" value="Anticodon-binding domain of a subclass of class I aminoacyl-tRNA synthetases"/>
    <property type="match status" value="1"/>
</dbReference>
<dbReference type="InterPro" id="IPR024909">
    <property type="entry name" value="Cys-tRNA/MSH_ligase"/>
</dbReference>
<sequence>MISWPQIHQPDIEVKLKPLILNDSKQGMVQVRNSRFFSMYVCGITPYDATHLGHAATYIAFDLINRYLKLEHTSVHFVENITDIDDPLFERASRDSIDWKTLAQSQISLFTEDMCALKILPPDDFVRVTDSINLVIEFIKMLQRKGYVYEISGDFYFASSDFLSDLPIPQAEAVEIFAQRGGDPTREGKAHPLDPILWLKNKDQEPGWESPFGFGRPGWHVECTAIALDYLDRNEEDYVIDLQGGGNDLLFPHHFMSAQLIKAATGRDFAKFYIHTGLVGYEGEKMSKSKGNLEFVSRLIKQGVDPVVIRWALIRNHYQSYREWNVGLLQNSVSEVDLIRKALAKSEVCPVDELIEEIISALSNNLQTQVVTDLIIAWARNSLAGDDSTSFKNDSGKLSRALDSLLGLVF</sequence>
<dbReference type="GO" id="GO:0005524">
    <property type="term" value="F:ATP binding"/>
    <property type="evidence" value="ECO:0007669"/>
    <property type="project" value="UniProtKB-KW"/>
</dbReference>
<dbReference type="EMBL" id="CAESAM010000003">
    <property type="protein sequence ID" value="CAB4332010.1"/>
    <property type="molecule type" value="Genomic_DNA"/>
</dbReference>